<evidence type="ECO:0000313" key="1">
    <source>
        <dbReference type="EMBL" id="QWQ36435.1"/>
    </source>
</evidence>
<reference evidence="1" key="1">
    <citation type="submission" date="2021-06" db="EMBL/GenBank/DDBJ databases">
        <title>Novel species in genus Arthrobacter.</title>
        <authorList>
            <person name="Zhang G."/>
        </authorList>
    </citation>
    <scope>NUCLEOTIDE SEQUENCE</scope>
    <source>
        <strain evidence="1">Zg-ZUI122</strain>
    </source>
</reference>
<dbReference type="RefSeq" id="WP_207348593.1">
    <property type="nucleotide sequence ID" value="NZ_CP076456.1"/>
</dbReference>
<dbReference type="EMBL" id="CP076456">
    <property type="protein sequence ID" value="QWQ36435.1"/>
    <property type="molecule type" value="Genomic_DNA"/>
</dbReference>
<accession>A0A975S5Z4</accession>
<name>A0A975S5Z4_9MICC</name>
<dbReference type="AlphaFoldDB" id="A0A975S5Z4"/>
<proteinExistence type="predicted"/>
<protein>
    <submittedName>
        <fullName evidence="1">Uncharacterized protein</fullName>
    </submittedName>
</protein>
<dbReference type="KEGG" id="asun:KG104_00935"/>
<gene>
    <name evidence="1" type="ORF">KG104_00935</name>
</gene>
<dbReference type="Proteomes" id="UP000680588">
    <property type="component" value="Chromosome"/>
</dbReference>
<keyword evidence="2" id="KW-1185">Reference proteome</keyword>
<organism evidence="1 2">
    <name type="scientific">Arthrobacter sunyaminii</name>
    <dbReference type="NCBI Taxonomy" id="2816859"/>
    <lineage>
        <taxon>Bacteria</taxon>
        <taxon>Bacillati</taxon>
        <taxon>Actinomycetota</taxon>
        <taxon>Actinomycetes</taxon>
        <taxon>Micrococcales</taxon>
        <taxon>Micrococcaceae</taxon>
        <taxon>Arthrobacter</taxon>
    </lineage>
</organism>
<evidence type="ECO:0000313" key="2">
    <source>
        <dbReference type="Proteomes" id="UP000680588"/>
    </source>
</evidence>
<sequence length="197" mass="20517">MDRFVGYIAGIGTASGTRMVVGHWLESPFGAFTDVMAENAAGSRLLLAPSSEVADYVSGTYSFDAVDVFDVDARLTADSLLVSAGPLRLRAELGPRTALGQLLERVPPAVAVHPRWLAAVSPLAGLLVPGVRTSGSAGGGRREYYGVRSIRSVTGALASWDGRDLGGLSPVDPPVRFGFSSVPPKPQIVAVTTSILP</sequence>